<dbReference type="Gene3D" id="3.10.450.50">
    <property type="match status" value="1"/>
</dbReference>
<dbReference type="InterPro" id="IPR032710">
    <property type="entry name" value="NTF2-like_dom_sf"/>
</dbReference>
<dbReference type="RefSeq" id="WP_191255806.1">
    <property type="nucleotide sequence ID" value="NZ_BNAY01000004.1"/>
</dbReference>
<accession>A0ABQ3LMJ7</accession>
<evidence type="ECO:0000313" key="3">
    <source>
        <dbReference type="Proteomes" id="UP000635387"/>
    </source>
</evidence>
<comment type="caution">
    <text evidence="2">The sequence shown here is derived from an EMBL/GenBank/DDBJ whole genome shotgun (WGS) entry which is preliminary data.</text>
</comment>
<dbReference type="Pfam" id="PF12680">
    <property type="entry name" value="SnoaL_2"/>
    <property type="match status" value="1"/>
</dbReference>
<sequence length="127" mass="14847">MEPFTDPKKFIADFHRSFHDDLVNSDEDAGVIVDRYHTPDIVQIADGHRMDRDKLIEHARPVRKNRPTGRWEVHEAVANGDRIAARSTLRVTNRKRDLTLEVYFFGQFTQDGRMRRGNMLTRTVPET</sequence>
<name>A0ABQ3LMJ7_9PSEU</name>
<reference evidence="3" key="1">
    <citation type="journal article" date="2019" name="Int. J. Syst. Evol. Microbiol.">
        <title>The Global Catalogue of Microorganisms (GCM) 10K type strain sequencing project: providing services to taxonomists for standard genome sequencing and annotation.</title>
        <authorList>
            <consortium name="The Broad Institute Genomics Platform"/>
            <consortium name="The Broad Institute Genome Sequencing Center for Infectious Disease"/>
            <person name="Wu L."/>
            <person name="Ma J."/>
        </authorList>
    </citation>
    <scope>NUCLEOTIDE SEQUENCE [LARGE SCALE GENOMIC DNA]</scope>
    <source>
        <strain evidence="3">CGMCC 4.7683</strain>
    </source>
</reference>
<keyword evidence="3" id="KW-1185">Reference proteome</keyword>
<dbReference type="SUPFAM" id="SSF54427">
    <property type="entry name" value="NTF2-like"/>
    <property type="match status" value="1"/>
</dbReference>
<dbReference type="InterPro" id="IPR037401">
    <property type="entry name" value="SnoaL-like"/>
</dbReference>
<feature type="domain" description="SnoaL-like" evidence="1">
    <location>
        <begin position="33"/>
        <end position="116"/>
    </location>
</feature>
<evidence type="ECO:0000313" key="2">
    <source>
        <dbReference type="EMBL" id="GHH19319.1"/>
    </source>
</evidence>
<dbReference type="EMBL" id="BNAY01000004">
    <property type="protein sequence ID" value="GHH19319.1"/>
    <property type="molecule type" value="Genomic_DNA"/>
</dbReference>
<protein>
    <recommendedName>
        <fullName evidence="1">SnoaL-like domain-containing protein</fullName>
    </recommendedName>
</protein>
<proteinExistence type="predicted"/>
<organism evidence="2 3">
    <name type="scientific">Amycolatopsis oliviviridis</name>
    <dbReference type="NCBI Taxonomy" id="1471590"/>
    <lineage>
        <taxon>Bacteria</taxon>
        <taxon>Bacillati</taxon>
        <taxon>Actinomycetota</taxon>
        <taxon>Actinomycetes</taxon>
        <taxon>Pseudonocardiales</taxon>
        <taxon>Pseudonocardiaceae</taxon>
        <taxon>Amycolatopsis</taxon>
    </lineage>
</organism>
<evidence type="ECO:0000259" key="1">
    <source>
        <dbReference type="Pfam" id="PF12680"/>
    </source>
</evidence>
<dbReference type="Proteomes" id="UP000635387">
    <property type="component" value="Unassembled WGS sequence"/>
</dbReference>
<gene>
    <name evidence="2" type="ORF">GCM10017790_37810</name>
</gene>